<evidence type="ECO:0000313" key="11">
    <source>
        <dbReference type="Proteomes" id="UP000238937"/>
    </source>
</evidence>
<dbReference type="SUPFAM" id="SSF51905">
    <property type="entry name" value="FAD/NAD(P)-binding domain"/>
    <property type="match status" value="2"/>
</dbReference>
<dbReference type="PROSITE" id="PS51296">
    <property type="entry name" value="RIESKE"/>
    <property type="match status" value="1"/>
</dbReference>
<evidence type="ECO:0000256" key="5">
    <source>
        <dbReference type="ARBA" id="ARBA00022827"/>
    </source>
</evidence>
<dbReference type="GO" id="GO:0046872">
    <property type="term" value="F:metal ion binding"/>
    <property type="evidence" value="ECO:0007669"/>
    <property type="project" value="UniProtKB-KW"/>
</dbReference>
<evidence type="ECO:0000256" key="4">
    <source>
        <dbReference type="ARBA" id="ARBA00022723"/>
    </source>
</evidence>
<dbReference type="Gene3D" id="2.102.10.10">
    <property type="entry name" value="Rieske [2Fe-2S] iron-sulphur domain"/>
    <property type="match status" value="1"/>
</dbReference>
<comment type="caution">
    <text evidence="10">The sequence shown here is derived from an EMBL/GenBank/DDBJ whole genome shotgun (WGS) entry which is preliminary data.</text>
</comment>
<dbReference type="GO" id="GO:0051537">
    <property type="term" value="F:2 iron, 2 sulfur cluster binding"/>
    <property type="evidence" value="ECO:0007669"/>
    <property type="project" value="UniProtKB-KW"/>
</dbReference>
<evidence type="ECO:0000313" key="10">
    <source>
        <dbReference type="EMBL" id="PSB59498.1"/>
    </source>
</evidence>
<dbReference type="CDD" id="cd03478">
    <property type="entry name" value="Rieske_AIFL_N"/>
    <property type="match status" value="1"/>
</dbReference>
<evidence type="ECO:0000256" key="2">
    <source>
        <dbReference type="ARBA" id="ARBA00022630"/>
    </source>
</evidence>
<dbReference type="Pfam" id="PF00355">
    <property type="entry name" value="Rieske"/>
    <property type="match status" value="1"/>
</dbReference>
<dbReference type="InterPro" id="IPR023753">
    <property type="entry name" value="FAD/NAD-binding_dom"/>
</dbReference>
<dbReference type="Pfam" id="PF07992">
    <property type="entry name" value="Pyr_redox_2"/>
    <property type="match status" value="1"/>
</dbReference>
<dbReference type="InterPro" id="IPR017941">
    <property type="entry name" value="Rieske_2Fe-2S"/>
</dbReference>
<dbReference type="AlphaFoldDB" id="A0A2T1GNJ7"/>
<accession>A0A2T1GNJ7</accession>
<proteinExistence type="predicted"/>
<keyword evidence="6" id="KW-0560">Oxidoreductase</keyword>
<keyword evidence="5" id="KW-0274">FAD</keyword>
<dbReference type="Pfam" id="PF14759">
    <property type="entry name" value="Reductase_C"/>
    <property type="match status" value="1"/>
</dbReference>
<dbReference type="OrthoDB" id="9781621at2"/>
<dbReference type="Gene3D" id="3.30.390.30">
    <property type="match status" value="1"/>
</dbReference>
<keyword evidence="8" id="KW-0411">Iron-sulfur</keyword>
<evidence type="ECO:0000256" key="1">
    <source>
        <dbReference type="ARBA" id="ARBA00001974"/>
    </source>
</evidence>
<dbReference type="GO" id="GO:0004497">
    <property type="term" value="F:monooxygenase activity"/>
    <property type="evidence" value="ECO:0007669"/>
    <property type="project" value="UniProtKB-ARBA"/>
</dbReference>
<dbReference type="Gene3D" id="3.50.50.60">
    <property type="entry name" value="FAD/NAD(P)-binding domain"/>
    <property type="match status" value="2"/>
</dbReference>
<evidence type="ECO:0000259" key="9">
    <source>
        <dbReference type="PROSITE" id="PS51296"/>
    </source>
</evidence>
<reference evidence="10 11" key="1">
    <citation type="submission" date="2018-03" db="EMBL/GenBank/DDBJ databases">
        <title>The ancient ancestry and fast evolution of plastids.</title>
        <authorList>
            <person name="Moore K.R."/>
            <person name="Magnabosco C."/>
            <person name="Momper L."/>
            <person name="Gold D.A."/>
            <person name="Bosak T."/>
            <person name="Fournier G.P."/>
        </authorList>
    </citation>
    <scope>NUCLEOTIDE SEQUENCE [LARGE SCALE GENOMIC DNA]</scope>
    <source>
        <strain evidence="10 11">CCALA 037</strain>
    </source>
</reference>
<dbReference type="Proteomes" id="UP000238937">
    <property type="component" value="Unassembled WGS sequence"/>
</dbReference>
<organism evidence="10 11">
    <name type="scientific">Chamaesiphon polymorphus CCALA 037</name>
    <dbReference type="NCBI Taxonomy" id="2107692"/>
    <lineage>
        <taxon>Bacteria</taxon>
        <taxon>Bacillati</taxon>
        <taxon>Cyanobacteriota</taxon>
        <taxon>Cyanophyceae</taxon>
        <taxon>Gomontiellales</taxon>
        <taxon>Chamaesiphonaceae</taxon>
        <taxon>Chamaesiphon</taxon>
    </lineage>
</organism>
<dbReference type="PANTHER" id="PTHR43557:SF2">
    <property type="entry name" value="RIESKE DOMAIN-CONTAINING PROTEIN-RELATED"/>
    <property type="match status" value="1"/>
</dbReference>
<keyword evidence="7" id="KW-0408">Iron</keyword>
<dbReference type="PRINTS" id="PR00411">
    <property type="entry name" value="PNDRDTASEI"/>
</dbReference>
<dbReference type="RefSeq" id="WP_106299352.1">
    <property type="nucleotide sequence ID" value="NZ_PVWO01000004.1"/>
</dbReference>
<keyword evidence="11" id="KW-1185">Reference proteome</keyword>
<dbReference type="GO" id="GO:0005737">
    <property type="term" value="C:cytoplasm"/>
    <property type="evidence" value="ECO:0007669"/>
    <property type="project" value="TreeGrafter"/>
</dbReference>
<keyword evidence="2" id="KW-0285">Flavoprotein</keyword>
<dbReference type="InterPro" id="IPR036188">
    <property type="entry name" value="FAD/NAD-bd_sf"/>
</dbReference>
<name>A0A2T1GNJ7_9CYAN</name>
<dbReference type="EMBL" id="PVWO01000004">
    <property type="protein sequence ID" value="PSB59498.1"/>
    <property type="molecule type" value="Genomic_DNA"/>
</dbReference>
<feature type="domain" description="Rieske" evidence="9">
    <location>
        <begin position="6"/>
        <end position="101"/>
    </location>
</feature>
<dbReference type="InterPro" id="IPR028202">
    <property type="entry name" value="Reductase_C"/>
</dbReference>
<dbReference type="GO" id="GO:0016705">
    <property type="term" value="F:oxidoreductase activity, acting on paired donors, with incorporation or reduction of molecular oxygen"/>
    <property type="evidence" value="ECO:0007669"/>
    <property type="project" value="UniProtKB-ARBA"/>
</dbReference>
<dbReference type="SUPFAM" id="SSF55424">
    <property type="entry name" value="FAD/NAD-linked reductases, dimerisation (C-terminal) domain"/>
    <property type="match status" value="1"/>
</dbReference>
<gene>
    <name evidence="10" type="ORF">C7B77_00445</name>
</gene>
<dbReference type="InterPro" id="IPR050446">
    <property type="entry name" value="FAD-oxidoreductase/Apoptosis"/>
</dbReference>
<dbReference type="SUPFAM" id="SSF50022">
    <property type="entry name" value="ISP domain"/>
    <property type="match status" value="1"/>
</dbReference>
<protein>
    <submittedName>
        <fullName evidence="10">NAD(FAD)-dependent dehydrogenase</fullName>
    </submittedName>
</protein>
<evidence type="ECO:0000256" key="8">
    <source>
        <dbReference type="ARBA" id="ARBA00023014"/>
    </source>
</evidence>
<keyword evidence="4" id="KW-0479">Metal-binding</keyword>
<dbReference type="GO" id="GO:0016651">
    <property type="term" value="F:oxidoreductase activity, acting on NAD(P)H"/>
    <property type="evidence" value="ECO:0007669"/>
    <property type="project" value="TreeGrafter"/>
</dbReference>
<dbReference type="InterPro" id="IPR016156">
    <property type="entry name" value="FAD/NAD-linked_Rdtase_dimer_sf"/>
</dbReference>
<dbReference type="InterPro" id="IPR036922">
    <property type="entry name" value="Rieske_2Fe-2S_sf"/>
</dbReference>
<evidence type="ECO:0000256" key="3">
    <source>
        <dbReference type="ARBA" id="ARBA00022714"/>
    </source>
</evidence>
<keyword evidence="3" id="KW-0001">2Fe-2S</keyword>
<evidence type="ECO:0000256" key="7">
    <source>
        <dbReference type="ARBA" id="ARBA00023004"/>
    </source>
</evidence>
<comment type="cofactor">
    <cofactor evidence="1">
        <name>FAD</name>
        <dbReference type="ChEBI" id="CHEBI:57692"/>
    </cofactor>
</comment>
<dbReference type="PANTHER" id="PTHR43557">
    <property type="entry name" value="APOPTOSIS-INDUCING FACTOR 1"/>
    <property type="match status" value="1"/>
</dbReference>
<evidence type="ECO:0000256" key="6">
    <source>
        <dbReference type="ARBA" id="ARBA00023002"/>
    </source>
</evidence>
<dbReference type="PRINTS" id="PR00368">
    <property type="entry name" value="FADPNR"/>
</dbReference>
<sequence>MSQTEAVVAQFNELQDGQKRQVTVGDTDILLIRRADRIHAIGAYCTHNKAPLEQGVVHGDCIVCPWHNAYFDITTGDLHQPPGLDSLPRYAVRIDGNSIIVTVPESSPGYRVPDMAKYAPEIDKRTFVILGAGAAGTHAAETLRVAGYQGRIVMVTRDERLPYDRTTLSKNYFLGQLKADQILMRSVEFYQEHDIELRLDCPVINVDTNTKKVALTNGEMLTYDALLIATGTQPRQLNVPGADFPNVFTLRSFADTDRLLAAAQNAQQAVVIGSSFIGMETAAGLAQKGIKVTVVSPSSLPFERILGAEIGEVFYKVHQENGVTFKMGRQVSLLEGQGAAQTVVLDNGDRLPADLIVVGIGVQPVTDFIDGIELNSKDRSIPVDEYLRAAEGVYAAGDIARFPDWRTSESMRVEHWRIAAQHGRIAAYNMAGIPTKFRSVPVFWSMQFEFPIRYVGHATEWDDVIIDGDLNKREFIAFYVKDDRVLAAASSKRDTETAAIAELLRIDKMPAPNELRQGRFQQIYPDLLIAGKQG</sequence>